<dbReference type="AlphaFoldDB" id="A0A9D1EJU2"/>
<dbReference type="Pfam" id="PF13414">
    <property type="entry name" value="TPR_11"/>
    <property type="match status" value="1"/>
</dbReference>
<organism evidence="3 4">
    <name type="scientific">Candidatus Egerieimonas intestinavium</name>
    <dbReference type="NCBI Taxonomy" id="2840777"/>
    <lineage>
        <taxon>Bacteria</taxon>
        <taxon>Bacillati</taxon>
        <taxon>Bacillota</taxon>
        <taxon>Clostridia</taxon>
        <taxon>Lachnospirales</taxon>
        <taxon>Lachnospiraceae</taxon>
        <taxon>Lachnospiraceae incertae sedis</taxon>
        <taxon>Candidatus Egerieimonas</taxon>
    </lineage>
</organism>
<dbReference type="Pfam" id="PF13181">
    <property type="entry name" value="TPR_8"/>
    <property type="match status" value="1"/>
</dbReference>
<evidence type="ECO:0000259" key="2">
    <source>
        <dbReference type="Pfam" id="PF17128"/>
    </source>
</evidence>
<proteinExistence type="predicted"/>
<feature type="repeat" description="TPR" evidence="1">
    <location>
        <begin position="534"/>
        <end position="567"/>
    </location>
</feature>
<dbReference type="InterPro" id="IPR019734">
    <property type="entry name" value="TPR_rpt"/>
</dbReference>
<dbReference type="PANTHER" id="PTHR12558">
    <property type="entry name" value="CELL DIVISION CYCLE 16,23,27"/>
    <property type="match status" value="1"/>
</dbReference>
<dbReference type="EMBL" id="DVHU01000065">
    <property type="protein sequence ID" value="HIR93240.1"/>
    <property type="molecule type" value="Genomic_DNA"/>
</dbReference>
<reference evidence="3" key="1">
    <citation type="submission" date="2020-10" db="EMBL/GenBank/DDBJ databases">
        <authorList>
            <person name="Gilroy R."/>
        </authorList>
    </citation>
    <scope>NUCLEOTIDE SEQUENCE</scope>
    <source>
        <strain evidence="3">ChiSxjej1B13-7041</strain>
    </source>
</reference>
<dbReference type="SMART" id="SM00028">
    <property type="entry name" value="TPR"/>
    <property type="match status" value="10"/>
</dbReference>
<evidence type="ECO:0000256" key="1">
    <source>
        <dbReference type="PROSITE-ProRule" id="PRU00339"/>
    </source>
</evidence>
<feature type="domain" description="DUF5107" evidence="2">
    <location>
        <begin position="39"/>
        <end position="340"/>
    </location>
</feature>
<feature type="repeat" description="TPR" evidence="1">
    <location>
        <begin position="1051"/>
        <end position="1084"/>
    </location>
</feature>
<protein>
    <submittedName>
        <fullName evidence="3">DUF5107 domain-containing protein</fullName>
    </submittedName>
</protein>
<evidence type="ECO:0000313" key="3">
    <source>
        <dbReference type="EMBL" id="HIR93240.1"/>
    </source>
</evidence>
<keyword evidence="1" id="KW-0802">TPR repeat</keyword>
<dbReference type="Pfam" id="PF13424">
    <property type="entry name" value="TPR_12"/>
    <property type="match status" value="1"/>
</dbReference>
<reference evidence="3" key="2">
    <citation type="journal article" date="2021" name="PeerJ">
        <title>Extensive microbial diversity within the chicken gut microbiome revealed by metagenomics and culture.</title>
        <authorList>
            <person name="Gilroy R."/>
            <person name="Ravi A."/>
            <person name="Getino M."/>
            <person name="Pursley I."/>
            <person name="Horton D.L."/>
            <person name="Alikhan N.F."/>
            <person name="Baker D."/>
            <person name="Gharbi K."/>
            <person name="Hall N."/>
            <person name="Watson M."/>
            <person name="Adriaenssens E.M."/>
            <person name="Foster-Nyarko E."/>
            <person name="Jarju S."/>
            <person name="Secka A."/>
            <person name="Antonio M."/>
            <person name="Oren A."/>
            <person name="Chaudhuri R.R."/>
            <person name="La Ragione R."/>
            <person name="Hildebrand F."/>
            <person name="Pallen M.J."/>
        </authorList>
    </citation>
    <scope>NUCLEOTIDE SEQUENCE</scope>
    <source>
        <strain evidence="3">ChiSxjej1B13-7041</strain>
    </source>
</reference>
<dbReference type="InterPro" id="IPR033396">
    <property type="entry name" value="DUF5107"/>
</dbReference>
<dbReference type="SUPFAM" id="SSF48452">
    <property type="entry name" value="TPR-like"/>
    <property type="match status" value="3"/>
</dbReference>
<evidence type="ECO:0000313" key="4">
    <source>
        <dbReference type="Proteomes" id="UP000886841"/>
    </source>
</evidence>
<sequence>MSEVRIWEETVTIPTYEVGEPDKNPMFLEKRVYQGSSGKVYPYPTTEKISREKTDKEYHAVYLENEYLKVMILPELGGRIQRAYDKTNDYDFVYYNHVIKPALVGLAGPWISGGIEFNWPQHHRPTTYMPVDYELREQEDGSKTLLVNDVDQMYGTKGIAAFTLYPDKAYIEITGQLYNRTSLPQTFLWWANPAVPVNDYTQSIFPPDVHSVMDHGKRAVSRFPIARGEYYKHDYSEGVDISRYKNIPVPTSYMAEQSAYDFVGGYDYQKEAGLLHVADHHISPGKKQWTWGCGDFGKAWDRNLTDEDGPYIELMTGVYTENQPDFTWLKPFEEKTFKQYFMPYKKVGAVKNATIHGALNLEVKENSLHVIVYATERYADAELVVEKQGTEVYREKTLLSPVDIFDKELPVGAARPQDIKVYVQAKGKVLVSYQPEEESIPELAKPAEAAKEPEELMTNEELLLTAQHIEQHRHATYLPDPYYLEGLKRDKYDIRINNAYGVLLMRRGRFAQAEEYFSRALKRLTWRSPNPYDSETYYNLGLTQFYQGKLQEAYDNFYKATWTNEQQEMSFYYLGVIACVRGEFPEALAFLEKGLIKNSHNIKARGLKAAVLRRLGRKEEAKEWALKNIRIDGFDYVSRNELTLLADSPEEAQASKDHRQRLMRDFQENYLQAARDYAEAGFYAEAVELLGECGKDWPMLFYYRGYYQLLQGKEEEAKSSFARAEQASPLYCFPNKLEDIAVLKAAMEKNPQGAKAYYYLGNLFYDKLQFEEAIELWERSAKLCDSFPTVHRNLALAYYNKRSDFDRAKKELEKAFALDETDSRVLLELDQLYKKLGTAFDKRLALYENHKTVTEERDDAMLEYVTLYNLSGKPEKAYELIMGHSFRPWEGAEGRISAQYKIALLEMAKKAMAAKDWEKAEGLLEKALVYPENLGEGKLEGTKDNNIYYYLGVVKESLGKEEASRCFALAELGDNEPAGAMYYYDQPADMILYKGMAKMKLGKRKEAFACFGKLLDYGERHLNDEVKNDFFAVSLPDFLIFEDDMDKRNKAHCYYLMGLANLGLGNNQLAAEKFDKALEYDFNHQNCRIYKALAERK</sequence>
<dbReference type="Pfam" id="PF17128">
    <property type="entry name" value="DUF5107"/>
    <property type="match status" value="1"/>
</dbReference>
<dbReference type="InterPro" id="IPR011990">
    <property type="entry name" value="TPR-like_helical_dom_sf"/>
</dbReference>
<feature type="repeat" description="TPR" evidence="1">
    <location>
        <begin position="754"/>
        <end position="787"/>
    </location>
</feature>
<name>A0A9D1EJU2_9FIRM</name>
<dbReference type="PANTHER" id="PTHR12558:SF33">
    <property type="entry name" value="BLL7664 PROTEIN"/>
    <property type="match status" value="1"/>
</dbReference>
<comment type="caution">
    <text evidence="3">The sequence shown here is derived from an EMBL/GenBank/DDBJ whole genome shotgun (WGS) entry which is preliminary data.</text>
</comment>
<gene>
    <name evidence="3" type="ORF">IAB98_07480</name>
</gene>
<dbReference type="Gene3D" id="1.25.40.10">
    <property type="entry name" value="Tetratricopeptide repeat domain"/>
    <property type="match status" value="3"/>
</dbReference>
<dbReference type="PROSITE" id="PS50005">
    <property type="entry name" value="TPR"/>
    <property type="match status" value="3"/>
</dbReference>
<accession>A0A9D1EJU2</accession>
<dbReference type="Proteomes" id="UP000886841">
    <property type="component" value="Unassembled WGS sequence"/>
</dbReference>